<keyword evidence="4" id="KW-0472">Membrane</keyword>
<proteinExistence type="predicted"/>
<evidence type="ECO:0000256" key="4">
    <source>
        <dbReference type="ARBA" id="ARBA00023136"/>
    </source>
</evidence>
<evidence type="ECO:0000313" key="8">
    <source>
        <dbReference type="Proteomes" id="UP000214365"/>
    </source>
</evidence>
<dbReference type="STRING" id="1441469.A0A225B075"/>
<reference evidence="7 8" key="1">
    <citation type="submission" date="2015-06" db="EMBL/GenBank/DDBJ databases">
        <title>Talaromyces atroroseus IBT 11181 draft genome.</title>
        <authorList>
            <person name="Rasmussen K.B."/>
            <person name="Rasmussen S."/>
            <person name="Petersen B."/>
            <person name="Sicheritz-Ponten T."/>
            <person name="Mortensen U.H."/>
            <person name="Thrane U."/>
        </authorList>
    </citation>
    <scope>NUCLEOTIDE SEQUENCE [LARGE SCALE GENOMIC DNA]</scope>
    <source>
        <strain evidence="7 8">IBT 11181</strain>
    </source>
</reference>
<dbReference type="InterPro" id="IPR029071">
    <property type="entry name" value="Ubiquitin-like_domsf"/>
</dbReference>
<evidence type="ECO:0000313" key="7">
    <source>
        <dbReference type="EMBL" id="OKL64104.1"/>
    </source>
</evidence>
<keyword evidence="2" id="KW-0812">Transmembrane</keyword>
<feature type="region of interest" description="Disordered" evidence="5">
    <location>
        <begin position="530"/>
        <end position="554"/>
    </location>
</feature>
<dbReference type="InterPro" id="IPR039751">
    <property type="entry name" value="HERPUD1/2"/>
</dbReference>
<feature type="region of interest" description="Disordered" evidence="5">
    <location>
        <begin position="122"/>
        <end position="187"/>
    </location>
</feature>
<evidence type="ECO:0000259" key="6">
    <source>
        <dbReference type="PROSITE" id="PS50053"/>
    </source>
</evidence>
<name>A0A225B075_TALAT</name>
<comment type="caution">
    <text evidence="7">The sequence shown here is derived from an EMBL/GenBank/DDBJ whole genome shotgun (WGS) entry which is preliminary data.</text>
</comment>
<sequence length="640" mass="69769">MNGAPPSGEAPKDSSPAISLRILSPSFESSQRLSFDNLPASTTVADVKNLITPLAPNHPTPDQQRLIYRGRPLLDNSAALQDVLEPPLQSVHTLHLVLPPGPEISNNLYVASDSTLRYRNVPNPSPNRSASLFTAPGVPNAISTSRDHTTTQTDSQGPGQNSTVPPTSGVNVPSVQSRIPAGVGHPSSEELMRQAIEQHRRRAEELNMFVDRARTIINSQTTRIRSQAGNTLNAPRTENIGQFPRPPLADNPTVVHGANAQAPSANTLNIHNVLNNGVSQNLLVARITAQIMLFELDLDRGVAPSIDSIAAVRNQLYAISDARYRQPSIATGDFEGLIQRLQNINARAFQIRQSEYVRRLYSRYTTRAGTAPQTIPSHEYYLITTASGEQMMLTAPPPSTVQEVSQETVPVFPDPAQAARGNGINEFGFVPNNVMHNVVREAVLNQQPIRANNRNGNFGQNIRRFWLFMRLFFFCYLFTDSGSWERFLFVAVAAFIAFFSESNLTGRLFNFILQPIQRHLEGLIHGGAAAAAPAPAQQDNDQPNQPRAPTGGAQQALRRIERAVALFIASLIPGLGERQVEVRNAAEEAARNARQQEQARIEAANAQNHVSEQENPVLNQSEAAASAGGESSGNANTQQP</sequence>
<dbReference type="PANTHER" id="PTHR12943">
    <property type="entry name" value="HOMOCYSTEINE-RESPONSIVE ENDOPLASMIC RETICULUM-RESIDENT UNIQUITIN-LIKE DOMAIN HERPUD PROTEIN FAMILY MEMBER"/>
    <property type="match status" value="1"/>
</dbReference>
<dbReference type="InterPro" id="IPR000626">
    <property type="entry name" value="Ubiquitin-like_dom"/>
</dbReference>
<accession>A0A225B075</accession>
<feature type="compositionally biased region" description="Low complexity" evidence="5">
    <location>
        <begin position="592"/>
        <end position="608"/>
    </location>
</feature>
<dbReference type="PROSITE" id="PS50053">
    <property type="entry name" value="UBIQUITIN_2"/>
    <property type="match status" value="1"/>
</dbReference>
<dbReference type="AlphaFoldDB" id="A0A225B075"/>
<dbReference type="SUPFAM" id="SSF54236">
    <property type="entry name" value="Ubiquitin-like"/>
    <property type="match status" value="1"/>
</dbReference>
<dbReference type="RefSeq" id="XP_020124225.1">
    <property type="nucleotide sequence ID" value="XM_020259786.1"/>
</dbReference>
<evidence type="ECO:0000256" key="1">
    <source>
        <dbReference type="ARBA" id="ARBA00004370"/>
    </source>
</evidence>
<dbReference type="Proteomes" id="UP000214365">
    <property type="component" value="Unassembled WGS sequence"/>
</dbReference>
<keyword evidence="3" id="KW-1133">Transmembrane helix</keyword>
<dbReference type="GeneID" id="31000797"/>
<organism evidence="7 8">
    <name type="scientific">Talaromyces atroroseus</name>
    <dbReference type="NCBI Taxonomy" id="1441469"/>
    <lineage>
        <taxon>Eukaryota</taxon>
        <taxon>Fungi</taxon>
        <taxon>Dikarya</taxon>
        <taxon>Ascomycota</taxon>
        <taxon>Pezizomycotina</taxon>
        <taxon>Eurotiomycetes</taxon>
        <taxon>Eurotiomycetidae</taxon>
        <taxon>Eurotiales</taxon>
        <taxon>Trichocomaceae</taxon>
        <taxon>Talaromyces</taxon>
        <taxon>Talaromyces sect. Trachyspermi</taxon>
    </lineage>
</organism>
<evidence type="ECO:0000256" key="5">
    <source>
        <dbReference type="SAM" id="MobiDB-lite"/>
    </source>
</evidence>
<feature type="compositionally biased region" description="Low complexity" evidence="5">
    <location>
        <begin position="530"/>
        <end position="549"/>
    </location>
</feature>
<comment type="subcellular location">
    <subcellularLocation>
        <location evidence="1">Membrane</location>
    </subcellularLocation>
</comment>
<dbReference type="PANTHER" id="PTHR12943:SF27">
    <property type="entry name" value="HOMOCYSTEINE-INDUCED ENDOPLASMIC RETICULUM PROTEIN, ISOFORM A"/>
    <property type="match status" value="1"/>
</dbReference>
<dbReference type="Gene3D" id="3.10.20.90">
    <property type="entry name" value="Phosphatidylinositol 3-kinase Catalytic Subunit, Chain A, domain 1"/>
    <property type="match status" value="1"/>
</dbReference>
<feature type="region of interest" description="Disordered" evidence="5">
    <location>
        <begin position="591"/>
        <end position="640"/>
    </location>
</feature>
<dbReference type="OrthoDB" id="21589at2759"/>
<dbReference type="EMBL" id="LFMY01000001">
    <property type="protein sequence ID" value="OKL64104.1"/>
    <property type="molecule type" value="Genomic_DNA"/>
</dbReference>
<feature type="domain" description="Ubiquitin-like" evidence="6">
    <location>
        <begin position="16"/>
        <end position="98"/>
    </location>
</feature>
<evidence type="ECO:0000256" key="2">
    <source>
        <dbReference type="ARBA" id="ARBA00022692"/>
    </source>
</evidence>
<feature type="compositionally biased region" description="Polar residues" evidence="5">
    <location>
        <begin position="609"/>
        <end position="620"/>
    </location>
</feature>
<gene>
    <name evidence="7" type="ORF">UA08_01042</name>
</gene>
<feature type="compositionally biased region" description="Low complexity" evidence="5">
    <location>
        <begin position="621"/>
        <end position="640"/>
    </location>
</feature>
<dbReference type="GO" id="GO:0016020">
    <property type="term" value="C:membrane"/>
    <property type="evidence" value="ECO:0007669"/>
    <property type="project" value="UniProtKB-SubCell"/>
</dbReference>
<feature type="compositionally biased region" description="Polar residues" evidence="5">
    <location>
        <begin position="150"/>
        <end position="177"/>
    </location>
</feature>
<evidence type="ECO:0000256" key="3">
    <source>
        <dbReference type="ARBA" id="ARBA00022989"/>
    </source>
</evidence>
<keyword evidence="8" id="KW-1185">Reference proteome</keyword>
<dbReference type="GO" id="GO:0030968">
    <property type="term" value="P:endoplasmic reticulum unfolded protein response"/>
    <property type="evidence" value="ECO:0007669"/>
    <property type="project" value="TreeGrafter"/>
</dbReference>
<protein>
    <recommendedName>
        <fullName evidence="6">Ubiquitin-like domain-containing protein</fullName>
    </recommendedName>
</protein>